<keyword evidence="1" id="KW-1133">Transmembrane helix</keyword>
<proteinExistence type="predicted"/>
<evidence type="ECO:0000313" key="3">
    <source>
        <dbReference type="EMBL" id="AMW05539.1"/>
    </source>
</evidence>
<keyword evidence="2" id="KW-0732">Signal</keyword>
<feature type="chain" id="PRO_5007506728" evidence="2">
    <location>
        <begin position="24"/>
        <end position="132"/>
    </location>
</feature>
<dbReference type="AlphaFoldDB" id="A0A143BKH3"/>
<dbReference type="KEGG" id="gph:GEMMAAP_13425"/>
<organism evidence="3 4">
    <name type="scientific">Gemmatimonas phototrophica</name>
    <dbReference type="NCBI Taxonomy" id="1379270"/>
    <lineage>
        <taxon>Bacteria</taxon>
        <taxon>Pseudomonadati</taxon>
        <taxon>Gemmatimonadota</taxon>
        <taxon>Gemmatimonadia</taxon>
        <taxon>Gemmatimonadales</taxon>
        <taxon>Gemmatimonadaceae</taxon>
        <taxon>Gemmatimonas</taxon>
    </lineage>
</organism>
<accession>A0A143BKH3</accession>
<reference evidence="3 4" key="2">
    <citation type="journal article" date="2016" name="Environ. Microbiol. Rep.">
        <title>Metagenomic evidence for the presence of phototrophic Gemmatimonadetes bacteria in diverse environments.</title>
        <authorList>
            <person name="Zeng Y."/>
            <person name="Baumbach J."/>
            <person name="Barbosa E.G."/>
            <person name="Azevedo V."/>
            <person name="Zhang C."/>
            <person name="Koblizek M."/>
        </authorList>
    </citation>
    <scope>NUCLEOTIDE SEQUENCE [LARGE SCALE GENOMIC DNA]</scope>
    <source>
        <strain evidence="3 4">AP64</strain>
    </source>
</reference>
<gene>
    <name evidence="3" type="ORF">GEMMAAP_13425</name>
</gene>
<keyword evidence="1" id="KW-0812">Transmembrane</keyword>
<dbReference type="EMBL" id="CP011454">
    <property type="protein sequence ID" value="AMW05539.1"/>
    <property type="molecule type" value="Genomic_DNA"/>
</dbReference>
<name>A0A143BKH3_9BACT</name>
<reference evidence="3 4" key="1">
    <citation type="journal article" date="2014" name="Proc. Natl. Acad. Sci. U.S.A.">
        <title>Functional type 2 photosynthetic reaction centers found in the rare bacterial phylum Gemmatimonadetes.</title>
        <authorList>
            <person name="Zeng Y."/>
            <person name="Feng F."/>
            <person name="Medova H."/>
            <person name="Dean J."/>
            <person name="Koblizek M."/>
        </authorList>
    </citation>
    <scope>NUCLEOTIDE SEQUENCE [LARGE SCALE GENOMIC DNA]</scope>
    <source>
        <strain evidence="3 4">AP64</strain>
    </source>
</reference>
<keyword evidence="4" id="KW-1185">Reference proteome</keyword>
<protein>
    <submittedName>
        <fullName evidence="3">Uncharacterized protein</fullName>
    </submittedName>
</protein>
<evidence type="ECO:0000313" key="4">
    <source>
        <dbReference type="Proteomes" id="UP000076404"/>
    </source>
</evidence>
<sequence length="132" mass="12902">MAFSVRTLLLPAVLLVLPTVASAQAPLVTDQTPSSAVAQAPAIVTGATPLTTAATAPVAGQLAEAQPVALKARTAPAPAPKAPRGDTSNNRALMIVGGVGLVIGAVIGGDAGTLVMLGSAGVGLLGLYRFLQ</sequence>
<keyword evidence="1" id="KW-0472">Membrane</keyword>
<evidence type="ECO:0000256" key="1">
    <source>
        <dbReference type="SAM" id="Phobius"/>
    </source>
</evidence>
<evidence type="ECO:0000256" key="2">
    <source>
        <dbReference type="SAM" id="SignalP"/>
    </source>
</evidence>
<feature type="signal peptide" evidence="2">
    <location>
        <begin position="1"/>
        <end position="23"/>
    </location>
</feature>
<feature type="transmembrane region" description="Helical" evidence="1">
    <location>
        <begin position="95"/>
        <end position="128"/>
    </location>
</feature>
<dbReference type="RefSeq" id="WP_026848765.1">
    <property type="nucleotide sequence ID" value="NZ_CP011454.1"/>
</dbReference>
<dbReference type="eggNOG" id="ENOG5031JXQ">
    <property type="taxonomic scope" value="Bacteria"/>
</dbReference>
<dbReference type="Proteomes" id="UP000076404">
    <property type="component" value="Chromosome"/>
</dbReference>